<evidence type="ECO:0000256" key="6">
    <source>
        <dbReference type="PROSITE-ProRule" id="PRU00108"/>
    </source>
</evidence>
<dbReference type="SMART" id="SM00389">
    <property type="entry name" value="HOX"/>
    <property type="match status" value="1"/>
</dbReference>
<dbReference type="PROSITE" id="PS00027">
    <property type="entry name" value="HOMEOBOX_1"/>
    <property type="match status" value="1"/>
</dbReference>
<keyword evidence="4 6" id="KW-0371">Homeobox</keyword>
<keyword evidence="3 6" id="KW-0238">DNA-binding</keyword>
<evidence type="ECO:0000256" key="3">
    <source>
        <dbReference type="ARBA" id="ARBA00023125"/>
    </source>
</evidence>
<dbReference type="Pfam" id="PF00046">
    <property type="entry name" value="Homeodomain"/>
    <property type="match status" value="1"/>
</dbReference>
<feature type="domain" description="Homeobox" evidence="9">
    <location>
        <begin position="161"/>
        <end position="221"/>
    </location>
</feature>
<feature type="DNA-binding region" description="Homeobox" evidence="6">
    <location>
        <begin position="163"/>
        <end position="222"/>
    </location>
</feature>
<evidence type="ECO:0000313" key="10">
    <source>
        <dbReference type="EMBL" id="ADX36143.1"/>
    </source>
</evidence>
<dbReference type="EMBL" id="HQ230968">
    <property type="protein sequence ID" value="ADX36143.1"/>
    <property type="molecule type" value="mRNA"/>
</dbReference>
<dbReference type="AlphaFoldDB" id="F1CDE6"/>
<dbReference type="GO" id="GO:0005634">
    <property type="term" value="C:nucleus"/>
    <property type="evidence" value="ECO:0007669"/>
    <property type="project" value="UniProtKB-SubCell"/>
</dbReference>
<dbReference type="PANTHER" id="PTHR46643:SF1">
    <property type="entry name" value="HOMEOBOX PROTEIN GOOSECOID-2"/>
    <property type="match status" value="1"/>
</dbReference>
<evidence type="ECO:0000259" key="9">
    <source>
        <dbReference type="PROSITE" id="PS50071"/>
    </source>
</evidence>
<dbReference type="PROSITE" id="PS50071">
    <property type="entry name" value="HOMEOBOX_2"/>
    <property type="match status" value="1"/>
</dbReference>
<dbReference type="FunFam" id="1.10.10.60:FF:000679">
    <property type="entry name" value="Homeobox protein aristaless"/>
    <property type="match status" value="1"/>
</dbReference>
<reference evidence="10" key="1">
    <citation type="journal article" date="2011" name="Dev. Biol.">
        <title>Evolutionary implications of morphogenesis and molecular patterning of the blind gut in the planarian Schmidtea polychroa.</title>
        <authorList>
            <person name="Martin-Duran J.M."/>
            <person name="Romero R."/>
        </authorList>
    </citation>
    <scope>NUCLEOTIDE SEQUENCE</scope>
</reference>
<dbReference type="SUPFAM" id="SSF46689">
    <property type="entry name" value="Homeodomain-like"/>
    <property type="match status" value="1"/>
</dbReference>
<dbReference type="GO" id="GO:0000981">
    <property type="term" value="F:DNA-binding transcription factor activity, RNA polymerase II-specific"/>
    <property type="evidence" value="ECO:0007669"/>
    <property type="project" value="InterPro"/>
</dbReference>
<protein>
    <submittedName>
        <fullName evidence="10">Goosecoid</fullName>
    </submittedName>
</protein>
<dbReference type="InterPro" id="IPR009057">
    <property type="entry name" value="Homeodomain-like_sf"/>
</dbReference>
<accession>F1CDE6</accession>
<dbReference type="InterPro" id="IPR017970">
    <property type="entry name" value="Homeobox_CS"/>
</dbReference>
<dbReference type="PANTHER" id="PTHR46643">
    <property type="entry name" value="HOMEOBOX PROTEIN GOOSECOID-RELATED"/>
    <property type="match status" value="1"/>
</dbReference>
<feature type="region of interest" description="Disordered" evidence="8">
    <location>
        <begin position="131"/>
        <end position="165"/>
    </location>
</feature>
<evidence type="ECO:0000256" key="2">
    <source>
        <dbReference type="ARBA" id="ARBA00006503"/>
    </source>
</evidence>
<dbReference type="InterPro" id="IPR051440">
    <property type="entry name" value="Goosecoid-like_HB"/>
</dbReference>
<evidence type="ECO:0000256" key="1">
    <source>
        <dbReference type="ARBA" id="ARBA00004123"/>
    </source>
</evidence>
<evidence type="ECO:0000256" key="4">
    <source>
        <dbReference type="ARBA" id="ARBA00023155"/>
    </source>
</evidence>
<feature type="compositionally biased region" description="Polar residues" evidence="8">
    <location>
        <begin position="131"/>
        <end position="158"/>
    </location>
</feature>
<keyword evidence="5 6" id="KW-0539">Nucleus</keyword>
<dbReference type="GO" id="GO:0000978">
    <property type="term" value="F:RNA polymerase II cis-regulatory region sequence-specific DNA binding"/>
    <property type="evidence" value="ECO:0007669"/>
    <property type="project" value="TreeGrafter"/>
</dbReference>
<organism evidence="10">
    <name type="scientific">Schmidtea polychroa</name>
    <name type="common">Freshwater planarian flatworm</name>
    <name type="synonym">Dugesia polychroa</name>
    <dbReference type="NCBI Taxonomy" id="50054"/>
    <lineage>
        <taxon>Eukaryota</taxon>
        <taxon>Metazoa</taxon>
        <taxon>Spiralia</taxon>
        <taxon>Lophotrochozoa</taxon>
        <taxon>Platyhelminthes</taxon>
        <taxon>Rhabditophora</taxon>
        <taxon>Seriata</taxon>
        <taxon>Tricladida</taxon>
        <taxon>Continenticola</taxon>
        <taxon>Geoplanoidea</taxon>
        <taxon>Dugesiidae</taxon>
        <taxon>Schmidtea</taxon>
    </lineage>
</organism>
<proteinExistence type="evidence at transcript level"/>
<name>F1CDE6_SCHPL</name>
<evidence type="ECO:0000256" key="7">
    <source>
        <dbReference type="RuleBase" id="RU000682"/>
    </source>
</evidence>
<comment type="similarity">
    <text evidence="2">Belongs to the paired homeobox family. Bicoid subfamily.</text>
</comment>
<dbReference type="Gene3D" id="1.10.10.60">
    <property type="entry name" value="Homeodomain-like"/>
    <property type="match status" value="1"/>
</dbReference>
<dbReference type="CDD" id="cd00086">
    <property type="entry name" value="homeodomain"/>
    <property type="match status" value="1"/>
</dbReference>
<evidence type="ECO:0000256" key="8">
    <source>
        <dbReference type="SAM" id="MobiDB-lite"/>
    </source>
</evidence>
<sequence length="229" mass="27266">MKKLSIKKAKSEINQKFKLKFSISEILSDRQSRKSRKIYQDSNSFKRPSLSTELLCHSLLTESKLNSDFDLRNMYFQKNSFTDFINDSRFSGFFQTSFLQQNSVSGISDYLSLWTEFNSRFQSLMSNPTVFKSSNSSPLTSLTRETEKSNQSSQQGKINKNRKRRHRTIFSEQQLQFLEKTFELTHYPDVNTREELATRVDLQEERVEVWFKNRRAKYRKQKKEIEKQN</sequence>
<evidence type="ECO:0000256" key="5">
    <source>
        <dbReference type="ARBA" id="ARBA00023242"/>
    </source>
</evidence>
<comment type="subcellular location">
    <subcellularLocation>
        <location evidence="1 6 7">Nucleus</location>
    </subcellularLocation>
</comment>
<dbReference type="InterPro" id="IPR001356">
    <property type="entry name" value="HD"/>
</dbReference>